<dbReference type="SMART" id="SM00165">
    <property type="entry name" value="UBA"/>
    <property type="match status" value="2"/>
</dbReference>
<feature type="domain" description="UBA" evidence="2">
    <location>
        <begin position="118"/>
        <end position="158"/>
    </location>
</feature>
<dbReference type="SUPFAM" id="SSF46934">
    <property type="entry name" value="UBA-like"/>
    <property type="match status" value="2"/>
</dbReference>
<feature type="domain" description="UBA" evidence="2">
    <location>
        <begin position="38"/>
        <end position="89"/>
    </location>
</feature>
<dbReference type="InterPro" id="IPR009060">
    <property type="entry name" value="UBA-like_sf"/>
</dbReference>
<name>A0A7S4V093_GUITH</name>
<gene>
    <name evidence="3" type="ORF">GTHE00462_LOCUS38425</name>
</gene>
<feature type="compositionally biased region" description="Acidic residues" evidence="1">
    <location>
        <begin position="1"/>
        <end position="53"/>
    </location>
</feature>
<dbReference type="InterPro" id="IPR015940">
    <property type="entry name" value="UBA"/>
</dbReference>
<dbReference type="Pfam" id="PF22562">
    <property type="entry name" value="UBA_7"/>
    <property type="match status" value="1"/>
</dbReference>
<dbReference type="InterPro" id="IPR052476">
    <property type="entry name" value="UBAC1"/>
</dbReference>
<dbReference type="Gene3D" id="1.10.8.10">
    <property type="entry name" value="DNA helicase RuvA subunit, C-terminal domain"/>
    <property type="match status" value="2"/>
</dbReference>
<feature type="region of interest" description="Disordered" evidence="1">
    <location>
        <begin position="1"/>
        <end position="54"/>
    </location>
</feature>
<dbReference type="PANTHER" id="PTHR46738">
    <property type="entry name" value="UBIQUITIN-ASSOCIATED DOMAIN-CONTAINING PROTEIN 1"/>
    <property type="match status" value="1"/>
</dbReference>
<dbReference type="EMBL" id="HBKN01049150">
    <property type="protein sequence ID" value="CAE2339748.1"/>
    <property type="molecule type" value="Transcribed_RNA"/>
</dbReference>
<sequence>MEEEGDGEDEHDLDDEDQHDDAYEEEHEDDEEEEDEEEEDEEDGEGMLFEDNESLQQLLDMGFPENRARRAIAICGGNVQRSMEWLLEHEGDPGVDEPMSEDELRSLARSRREEVNGPTNEEAVTRLREMGFSEEDVTHALRACDNNFEAAMAWLLGDREGGGMEEEEEDEEEDEEKFQEYRHFAYLLYRRILTACPTFSCSSLRL</sequence>
<accession>A0A7S4V093</accession>
<evidence type="ECO:0000259" key="2">
    <source>
        <dbReference type="PROSITE" id="PS50030"/>
    </source>
</evidence>
<proteinExistence type="predicted"/>
<protein>
    <recommendedName>
        <fullName evidence="2">UBA domain-containing protein</fullName>
    </recommendedName>
</protein>
<dbReference type="AlphaFoldDB" id="A0A7S4V093"/>
<dbReference type="Pfam" id="PF00627">
    <property type="entry name" value="UBA"/>
    <property type="match status" value="1"/>
</dbReference>
<evidence type="ECO:0000256" key="1">
    <source>
        <dbReference type="SAM" id="MobiDB-lite"/>
    </source>
</evidence>
<organism evidence="3">
    <name type="scientific">Guillardia theta</name>
    <name type="common">Cryptophyte</name>
    <name type="synonym">Cryptomonas phi</name>
    <dbReference type="NCBI Taxonomy" id="55529"/>
    <lineage>
        <taxon>Eukaryota</taxon>
        <taxon>Cryptophyceae</taxon>
        <taxon>Pyrenomonadales</taxon>
        <taxon>Geminigeraceae</taxon>
        <taxon>Guillardia</taxon>
    </lineage>
</organism>
<reference evidence="3" key="1">
    <citation type="submission" date="2021-01" db="EMBL/GenBank/DDBJ databases">
        <authorList>
            <person name="Corre E."/>
            <person name="Pelletier E."/>
            <person name="Niang G."/>
            <person name="Scheremetjew M."/>
            <person name="Finn R."/>
            <person name="Kale V."/>
            <person name="Holt S."/>
            <person name="Cochrane G."/>
            <person name="Meng A."/>
            <person name="Brown T."/>
            <person name="Cohen L."/>
        </authorList>
    </citation>
    <scope>NUCLEOTIDE SEQUENCE</scope>
    <source>
        <strain evidence="3">CCMP 2712</strain>
    </source>
</reference>
<dbReference type="GO" id="GO:0000151">
    <property type="term" value="C:ubiquitin ligase complex"/>
    <property type="evidence" value="ECO:0007669"/>
    <property type="project" value="TreeGrafter"/>
</dbReference>
<evidence type="ECO:0000313" key="3">
    <source>
        <dbReference type="EMBL" id="CAE2339748.1"/>
    </source>
</evidence>
<dbReference type="PANTHER" id="PTHR46738:SF1">
    <property type="entry name" value="UBIQUITIN-ASSOCIATED DOMAIN-CONTAINING PROTEIN 1"/>
    <property type="match status" value="1"/>
</dbReference>
<dbReference type="PROSITE" id="PS50030">
    <property type="entry name" value="UBA"/>
    <property type="match status" value="2"/>
</dbReference>